<comment type="caution">
    <text evidence="2">The sequence shown here is derived from an EMBL/GenBank/DDBJ whole genome shotgun (WGS) entry which is preliminary data.</text>
</comment>
<accession>A0AAN6ETM9</accession>
<feature type="chain" id="PRO_5042978741" evidence="1">
    <location>
        <begin position="19"/>
        <end position="119"/>
    </location>
</feature>
<sequence>MDKLRLWVVLFVVVFLRLEVPWLEKHGTYGMLSGAARPSCSSAREALRQKMQLTQFACGYEAFHNQDAKRNSKRMGWSDYGVVGVMKAGSWVRWKRLSLGFKLDGLSTHLHALCLLKWK</sequence>
<feature type="signal peptide" evidence="1">
    <location>
        <begin position="1"/>
        <end position="18"/>
    </location>
</feature>
<dbReference type="AlphaFoldDB" id="A0AAN6ETM9"/>
<gene>
    <name evidence="2" type="ORF">HRR80_004739</name>
</gene>
<dbReference type="EMBL" id="JAJGCB010000008">
    <property type="protein sequence ID" value="KAJ8991401.1"/>
    <property type="molecule type" value="Genomic_DNA"/>
</dbReference>
<keyword evidence="1" id="KW-0732">Signal</keyword>
<organism evidence="2 3">
    <name type="scientific">Exophiala dermatitidis</name>
    <name type="common">Black yeast-like fungus</name>
    <name type="synonym">Wangiella dermatitidis</name>
    <dbReference type="NCBI Taxonomy" id="5970"/>
    <lineage>
        <taxon>Eukaryota</taxon>
        <taxon>Fungi</taxon>
        <taxon>Dikarya</taxon>
        <taxon>Ascomycota</taxon>
        <taxon>Pezizomycotina</taxon>
        <taxon>Eurotiomycetes</taxon>
        <taxon>Chaetothyriomycetidae</taxon>
        <taxon>Chaetothyriales</taxon>
        <taxon>Herpotrichiellaceae</taxon>
        <taxon>Exophiala</taxon>
    </lineage>
</organism>
<name>A0AAN6ETM9_EXODE</name>
<evidence type="ECO:0000313" key="2">
    <source>
        <dbReference type="EMBL" id="KAJ8991401.1"/>
    </source>
</evidence>
<proteinExistence type="predicted"/>
<evidence type="ECO:0000313" key="3">
    <source>
        <dbReference type="Proteomes" id="UP001161757"/>
    </source>
</evidence>
<dbReference type="Proteomes" id="UP001161757">
    <property type="component" value="Unassembled WGS sequence"/>
</dbReference>
<protein>
    <submittedName>
        <fullName evidence="2">Uncharacterized protein</fullName>
    </submittedName>
</protein>
<reference evidence="2" key="1">
    <citation type="submission" date="2023-01" db="EMBL/GenBank/DDBJ databases">
        <title>Exophiala dermititidis isolated from Cystic Fibrosis Patient.</title>
        <authorList>
            <person name="Kurbessoian T."/>
            <person name="Crocker A."/>
            <person name="Murante D."/>
            <person name="Hogan D.A."/>
            <person name="Stajich J.E."/>
        </authorList>
    </citation>
    <scope>NUCLEOTIDE SEQUENCE</scope>
    <source>
        <strain evidence="2">Ex8</strain>
    </source>
</reference>
<evidence type="ECO:0000256" key="1">
    <source>
        <dbReference type="SAM" id="SignalP"/>
    </source>
</evidence>